<accession>A0ABQ5T6X9</accession>
<dbReference type="PANTHER" id="PTHR36582">
    <property type="entry name" value="ANTITOXIN PARD"/>
    <property type="match status" value="1"/>
</dbReference>
<evidence type="ECO:0000313" key="3">
    <source>
        <dbReference type="EMBL" id="GLK48153.1"/>
    </source>
</evidence>
<dbReference type="EMBL" id="BSFD01000002">
    <property type="protein sequence ID" value="GLK48153.1"/>
    <property type="molecule type" value="Genomic_DNA"/>
</dbReference>
<dbReference type="InterPro" id="IPR038296">
    <property type="entry name" value="ParD_sf"/>
</dbReference>
<name>A0ABQ5T6X9_9CAUL</name>
<dbReference type="InterPro" id="IPR022789">
    <property type="entry name" value="ParD"/>
</dbReference>
<dbReference type="Pfam" id="PF03693">
    <property type="entry name" value="ParD_antitoxin"/>
    <property type="match status" value="1"/>
</dbReference>
<comment type="similarity">
    <text evidence="1">Belongs to the ParD antitoxin family.</text>
</comment>
<protein>
    <submittedName>
        <fullName evidence="3">Antitoxin ParD4</fullName>
    </submittedName>
</protein>
<comment type="caution">
    <text evidence="3">The sequence shown here is derived from an EMBL/GenBank/DDBJ whole genome shotgun (WGS) entry which is preliminary data.</text>
</comment>
<evidence type="ECO:0000313" key="4">
    <source>
        <dbReference type="Proteomes" id="UP001143509"/>
    </source>
</evidence>
<evidence type="ECO:0000256" key="1">
    <source>
        <dbReference type="ARBA" id="ARBA00008580"/>
    </source>
</evidence>
<proteinExistence type="inferred from homology"/>
<gene>
    <name evidence="3" type="primary">parD4</name>
    <name evidence="3" type="ORF">GCM10017620_11260</name>
</gene>
<keyword evidence="4" id="KW-1185">Reference proteome</keyword>
<evidence type="ECO:0000256" key="2">
    <source>
        <dbReference type="ARBA" id="ARBA00022649"/>
    </source>
</evidence>
<keyword evidence="2" id="KW-1277">Toxin-antitoxin system</keyword>
<dbReference type="CDD" id="cd22231">
    <property type="entry name" value="RHH_NikR_HicB-like"/>
    <property type="match status" value="1"/>
</dbReference>
<dbReference type="Proteomes" id="UP001143509">
    <property type="component" value="Unassembled WGS sequence"/>
</dbReference>
<dbReference type="InterPro" id="IPR010985">
    <property type="entry name" value="Ribbon_hlx_hlx"/>
</dbReference>
<dbReference type="Gene3D" id="6.10.10.120">
    <property type="entry name" value="Antitoxin ParD1-like"/>
    <property type="match status" value="1"/>
</dbReference>
<sequence length="103" mass="11699">MATMNISLPDPMKAWVEEQAKSGRYANASDVVRDLIRREQVKAEKIAHWQQLIDEAYASGVSEKTPRQIFEEVRAEYLAEARNRTGCVEPIESGARGPEDHDR</sequence>
<reference evidence="3" key="2">
    <citation type="submission" date="2023-01" db="EMBL/GenBank/DDBJ databases">
        <authorList>
            <person name="Sun Q."/>
            <person name="Evtushenko L."/>
        </authorList>
    </citation>
    <scope>NUCLEOTIDE SEQUENCE</scope>
    <source>
        <strain evidence="3">VKM B-1499</strain>
    </source>
</reference>
<dbReference type="PANTHER" id="PTHR36582:SF2">
    <property type="entry name" value="ANTITOXIN PARD"/>
    <property type="match status" value="1"/>
</dbReference>
<dbReference type="SUPFAM" id="SSF47598">
    <property type="entry name" value="Ribbon-helix-helix"/>
    <property type="match status" value="1"/>
</dbReference>
<dbReference type="NCBIfam" id="TIGR02606">
    <property type="entry name" value="antidote_CC2985"/>
    <property type="match status" value="1"/>
</dbReference>
<reference evidence="3" key="1">
    <citation type="journal article" date="2014" name="Int. J. Syst. Evol. Microbiol.">
        <title>Complete genome of a new Firmicutes species belonging to the dominant human colonic microbiota ('Ruminococcus bicirculans') reveals two chromosomes and a selective capacity to utilize plant glucans.</title>
        <authorList>
            <consortium name="NISC Comparative Sequencing Program"/>
            <person name="Wegmann U."/>
            <person name="Louis P."/>
            <person name="Goesmann A."/>
            <person name="Henrissat B."/>
            <person name="Duncan S.H."/>
            <person name="Flint H.J."/>
        </authorList>
    </citation>
    <scope>NUCLEOTIDE SEQUENCE</scope>
    <source>
        <strain evidence="3">VKM B-1499</strain>
    </source>
</reference>
<organism evidence="3 4">
    <name type="scientific">Brevundimonas intermedia</name>
    <dbReference type="NCBI Taxonomy" id="74315"/>
    <lineage>
        <taxon>Bacteria</taxon>
        <taxon>Pseudomonadati</taxon>
        <taxon>Pseudomonadota</taxon>
        <taxon>Alphaproteobacteria</taxon>
        <taxon>Caulobacterales</taxon>
        <taxon>Caulobacteraceae</taxon>
        <taxon>Brevundimonas</taxon>
    </lineage>
</organism>
<dbReference type="RefSeq" id="WP_271164397.1">
    <property type="nucleotide sequence ID" value="NZ_BSFD01000002.1"/>
</dbReference>